<gene>
    <name evidence="3" type="ORF">APUU_40513S</name>
</gene>
<reference evidence="3" key="2">
    <citation type="submission" date="2021-02" db="EMBL/GenBank/DDBJ databases">
        <title>Aspergillus puulaauensis MK2 genome sequence.</title>
        <authorList>
            <person name="Futagami T."/>
            <person name="Mori K."/>
            <person name="Kadooka C."/>
            <person name="Tanaka T."/>
        </authorList>
    </citation>
    <scope>NUCLEOTIDE SEQUENCE</scope>
    <source>
        <strain evidence="3">MK2</strain>
    </source>
</reference>
<dbReference type="RefSeq" id="XP_041556263.1">
    <property type="nucleotide sequence ID" value="XM_041703592.1"/>
</dbReference>
<evidence type="ECO:0000259" key="2">
    <source>
        <dbReference type="Pfam" id="PF13298"/>
    </source>
</evidence>
<feature type="domain" description="DNA ligase D 3'-phosphoesterase" evidence="2">
    <location>
        <begin position="91"/>
        <end position="232"/>
    </location>
</feature>
<sequence length="417" mass="46748">MSNEDVNRRLSSLHRPVSPPPVRPASGSLAALEAGKESVKDPLQTVSARLRKFTRNTTRDCTSLLELLQIDDWKALYTRNSHNSGRHFVIHQHDHPVAGPHYDLRLQFSESSSLSWSVMYGLPGHANSRRLNRNATETRVHSLWNHLIETASPKTGSMVIWDTGEYEVLPEKPKRNGRLDTGLETETEESESEPAAERDSLESESEKLRKAFQNHKIRLRLHGTRLPRNYTIFLRRDKTDLRSAPTPNSLARMPIKRKRRRVAAKAQPSSTSNSESDTGIADSSSGQISGSGKRRKESNNTEHSDAEGDSATDYQIRLNNAYPGAVNDIGSIHQRRWFIVLDRAGSGFISEKDSTGKRRWVRGADKRTGATTGFDPFYVRGPEVERSIVTGRLGGDVLNDEGVEGFVPRRGWNPVLN</sequence>
<feature type="compositionally biased region" description="Basic and acidic residues" evidence="1">
    <location>
        <begin position="297"/>
        <end position="306"/>
    </location>
</feature>
<protein>
    <recommendedName>
        <fullName evidence="2">DNA ligase D 3'-phosphoesterase domain-containing protein</fullName>
    </recommendedName>
</protein>
<feature type="region of interest" description="Disordered" evidence="1">
    <location>
        <begin position="1"/>
        <end position="28"/>
    </location>
</feature>
<accession>A0A7R8ALL0</accession>
<feature type="compositionally biased region" description="Polar residues" evidence="1">
    <location>
        <begin position="267"/>
        <end position="290"/>
    </location>
</feature>
<dbReference type="PANTHER" id="PTHR39465">
    <property type="entry name" value="DNA LIGASE D, 3'-PHOSPHOESTERASE DOMAIN"/>
    <property type="match status" value="1"/>
</dbReference>
<name>A0A7R8ALL0_9EURO</name>
<dbReference type="GeneID" id="64974074"/>
<feature type="region of interest" description="Disordered" evidence="1">
    <location>
        <begin position="172"/>
        <end position="207"/>
    </location>
</feature>
<dbReference type="OrthoDB" id="2588098at2759"/>
<dbReference type="PANTHER" id="PTHR39465:SF1">
    <property type="entry name" value="DNA LIGASE D 3'-PHOSPHOESTERASE DOMAIN-CONTAINING PROTEIN"/>
    <property type="match status" value="1"/>
</dbReference>
<keyword evidence="4" id="KW-1185">Reference proteome</keyword>
<dbReference type="KEGG" id="apuu:APUU_40513S"/>
<evidence type="ECO:0000313" key="3">
    <source>
        <dbReference type="EMBL" id="BCS24069.1"/>
    </source>
</evidence>
<proteinExistence type="predicted"/>
<dbReference type="InterPro" id="IPR014144">
    <property type="entry name" value="LigD_PE_domain"/>
</dbReference>
<dbReference type="EMBL" id="AP024446">
    <property type="protein sequence ID" value="BCS24069.1"/>
    <property type="molecule type" value="Genomic_DNA"/>
</dbReference>
<dbReference type="Pfam" id="PF13298">
    <property type="entry name" value="LigD_N"/>
    <property type="match status" value="1"/>
</dbReference>
<dbReference type="AlphaFoldDB" id="A0A7R8ALL0"/>
<evidence type="ECO:0000313" key="4">
    <source>
        <dbReference type="Proteomes" id="UP000654913"/>
    </source>
</evidence>
<organism evidence="3 4">
    <name type="scientific">Aspergillus puulaauensis</name>
    <dbReference type="NCBI Taxonomy" id="1220207"/>
    <lineage>
        <taxon>Eukaryota</taxon>
        <taxon>Fungi</taxon>
        <taxon>Dikarya</taxon>
        <taxon>Ascomycota</taxon>
        <taxon>Pezizomycotina</taxon>
        <taxon>Eurotiomycetes</taxon>
        <taxon>Eurotiomycetidae</taxon>
        <taxon>Eurotiales</taxon>
        <taxon>Aspergillaceae</taxon>
        <taxon>Aspergillus</taxon>
    </lineage>
</organism>
<reference evidence="3" key="1">
    <citation type="submission" date="2021-01" db="EMBL/GenBank/DDBJ databases">
        <authorList>
            <consortium name="Aspergillus puulaauensis MK2 genome sequencing consortium"/>
            <person name="Kazuki M."/>
            <person name="Futagami T."/>
        </authorList>
    </citation>
    <scope>NUCLEOTIDE SEQUENCE</scope>
    <source>
        <strain evidence="3">MK2</strain>
    </source>
</reference>
<evidence type="ECO:0000256" key="1">
    <source>
        <dbReference type="SAM" id="MobiDB-lite"/>
    </source>
</evidence>
<dbReference type="Proteomes" id="UP000654913">
    <property type="component" value="Chromosome 4"/>
</dbReference>
<feature type="compositionally biased region" description="Basic and acidic residues" evidence="1">
    <location>
        <begin position="195"/>
        <end position="207"/>
    </location>
</feature>
<feature type="compositionally biased region" description="Basic residues" evidence="1">
    <location>
        <begin position="254"/>
        <end position="263"/>
    </location>
</feature>
<feature type="region of interest" description="Disordered" evidence="1">
    <location>
        <begin position="241"/>
        <end position="312"/>
    </location>
</feature>
<feature type="compositionally biased region" description="Acidic residues" evidence="1">
    <location>
        <begin position="183"/>
        <end position="194"/>
    </location>
</feature>